<accession>A0A812TQ90</accession>
<evidence type="ECO:0000313" key="3">
    <source>
        <dbReference type="EMBL" id="CAE7531591.1"/>
    </source>
</evidence>
<proteinExistence type="predicted"/>
<name>A0A812TQ90_9DINO</name>
<dbReference type="OrthoDB" id="423141at2759"/>
<feature type="region of interest" description="Disordered" evidence="1">
    <location>
        <begin position="179"/>
        <end position="207"/>
    </location>
</feature>
<comment type="caution">
    <text evidence="3">The sequence shown here is derived from an EMBL/GenBank/DDBJ whole genome shotgun (WGS) entry which is preliminary data.</text>
</comment>
<keyword evidence="2" id="KW-1133">Transmembrane helix</keyword>
<feature type="transmembrane region" description="Helical" evidence="2">
    <location>
        <begin position="38"/>
        <end position="59"/>
    </location>
</feature>
<protein>
    <submittedName>
        <fullName evidence="3">Uncharacterized protein</fullName>
    </submittedName>
</protein>
<evidence type="ECO:0000256" key="1">
    <source>
        <dbReference type="SAM" id="MobiDB-lite"/>
    </source>
</evidence>
<organism evidence="3 4">
    <name type="scientific">Symbiodinium natans</name>
    <dbReference type="NCBI Taxonomy" id="878477"/>
    <lineage>
        <taxon>Eukaryota</taxon>
        <taxon>Sar</taxon>
        <taxon>Alveolata</taxon>
        <taxon>Dinophyceae</taxon>
        <taxon>Suessiales</taxon>
        <taxon>Symbiodiniaceae</taxon>
        <taxon>Symbiodinium</taxon>
    </lineage>
</organism>
<evidence type="ECO:0000256" key="2">
    <source>
        <dbReference type="SAM" id="Phobius"/>
    </source>
</evidence>
<reference evidence="3" key="1">
    <citation type="submission" date="2021-02" db="EMBL/GenBank/DDBJ databases">
        <authorList>
            <person name="Dougan E. K."/>
            <person name="Rhodes N."/>
            <person name="Thang M."/>
            <person name="Chan C."/>
        </authorList>
    </citation>
    <scope>NUCLEOTIDE SEQUENCE</scope>
</reference>
<keyword evidence="2" id="KW-0472">Membrane</keyword>
<keyword evidence="2" id="KW-0812">Transmembrane</keyword>
<sequence length="240" mass="26150">MPQASMTYDPSGDERTLAREQEGLVSGRMQEASGQGKVVIRTVAAISGLAAVLAVFHFGNGFGTVLRGTKSQMASPIQLEESCDRAADKVQLKDVIEQRGFPLCVKVADVHMPPLHKKDDSLKDLDIIRHGWGYTCPVAKIGVFTTCYEVKCEKKSVQEMGEHAADLAQKHVGGLMSSLSDALTGSDDKEEKEKKKKDKDMPDTDLGATVKSAWNSMLSDSNEKDVCIGSRKVHVWPVTE</sequence>
<dbReference type="EMBL" id="CAJNDS010002576">
    <property type="protein sequence ID" value="CAE7531591.1"/>
    <property type="molecule type" value="Genomic_DNA"/>
</dbReference>
<dbReference type="Proteomes" id="UP000604046">
    <property type="component" value="Unassembled WGS sequence"/>
</dbReference>
<gene>
    <name evidence="3" type="ORF">SNAT2548_LOCUS29784</name>
</gene>
<keyword evidence="4" id="KW-1185">Reference proteome</keyword>
<dbReference type="AlphaFoldDB" id="A0A812TQ90"/>
<feature type="compositionally biased region" description="Basic and acidic residues" evidence="1">
    <location>
        <begin position="186"/>
        <end position="202"/>
    </location>
</feature>
<evidence type="ECO:0000313" key="4">
    <source>
        <dbReference type="Proteomes" id="UP000604046"/>
    </source>
</evidence>